<proteinExistence type="predicted"/>
<accession>A0AC61S0L9</accession>
<evidence type="ECO:0000313" key="2">
    <source>
        <dbReference type="Proteomes" id="UP000304953"/>
    </source>
</evidence>
<name>A0AC61S0L9_9FIRM</name>
<organism evidence="1 2">
    <name type="scientific">Petralouisia muris</name>
    <dbReference type="NCBI Taxonomy" id="3032872"/>
    <lineage>
        <taxon>Bacteria</taxon>
        <taxon>Bacillati</taxon>
        <taxon>Bacillota</taxon>
        <taxon>Clostridia</taxon>
        <taxon>Lachnospirales</taxon>
        <taxon>Lachnospiraceae</taxon>
        <taxon>Petralouisia</taxon>
    </lineage>
</organism>
<dbReference type="Proteomes" id="UP000304953">
    <property type="component" value="Unassembled WGS sequence"/>
</dbReference>
<keyword evidence="2" id="KW-1185">Reference proteome</keyword>
<protein>
    <submittedName>
        <fullName evidence="1">ABC transporter permease</fullName>
    </submittedName>
</protein>
<reference evidence="1" key="1">
    <citation type="submission" date="2019-04" db="EMBL/GenBank/DDBJ databases">
        <title>Microbes associate with the intestines of laboratory mice.</title>
        <authorList>
            <person name="Navarre W."/>
            <person name="Wong E."/>
            <person name="Huang K."/>
            <person name="Tropini C."/>
            <person name="Ng K."/>
            <person name="Yu B."/>
        </authorList>
    </citation>
    <scope>NUCLEOTIDE SEQUENCE</scope>
    <source>
        <strain evidence="1">NM01_1-7b</strain>
    </source>
</reference>
<gene>
    <name evidence="1" type="ORF">E5329_04470</name>
</gene>
<evidence type="ECO:0000313" key="1">
    <source>
        <dbReference type="EMBL" id="TGY97408.1"/>
    </source>
</evidence>
<comment type="caution">
    <text evidence="1">The sequence shown here is derived from an EMBL/GenBank/DDBJ whole genome shotgun (WGS) entry which is preliminary data.</text>
</comment>
<sequence length="797" mass="88346">MRNSLFLIRSNLRRAKGQTMAEIVLILLAAGMMNLWLMLSLDYKQNFDRWHQRLHAEHVTVCVADDSSGMRGAASEGIAGTDKRRGIKEYISQILKEDARTLEFCMDDVMCAEGRMTYNGGETVTNFVMMKKEDGQKRPVGKTELVEDSEFSEGVYLPMIYKTGDIAVGKQVELTIGNHKVSCQVCGFFNSVMAGSHNCGMCEILMTEQMYQELEEKGYAQDSTLVSVRIADKSESEAYESMLNHAISSEYPGVFYTSNSYALVSQSRYISQMICSGVVSAMAFFVLLIVLVVVSSNILNYIQENMKSLGIWKAMGYRSGQLMGMLMLQFLGVTLLAAFLGAAVSYFLFPGVNDMMVSQTGIPYEIHILPVPILITWVVLCSAVALTVWLSSRRIRRIPPIDALRQGVSNHSFSHNYVPLERTRAPLSLALSLKTTLSGVKYNLTICVTMLLLSLVLVFSGLMLENVIVDITPFLNLVVGETADTSININAGSEEEFLQEMEKDSRVEKVYLFHTQKVEHTGGAELLTNICGDFSQINNQEIVIQGRFPEFDNEMALAVKYAREQGYEIGDEIRLSLGEKEAVYLISGFTQISNNLGKDCLLTREGYERLGSLLTLSYCANLSADVKVDDFNKEISRRLEGKVNQTQNIFEIVYGTSAVYISLMTVIVSSILLLSVLIIVFVLYLLVRAMLSNKKKEYGILKALGFTTTQLVIQTAFSFMPAVILSAIAGLIVSSFIINPLTAVFLRNLGIVTCTFHIPAGFLAAAGLGMIVLAFGIACLMSLRIKKIVPRSLLMND</sequence>
<dbReference type="EMBL" id="SRYA01000007">
    <property type="protein sequence ID" value="TGY97408.1"/>
    <property type="molecule type" value="Genomic_DNA"/>
</dbReference>